<dbReference type="OrthoDB" id="422106at2759"/>
<dbReference type="GO" id="GO:0003729">
    <property type="term" value="F:mRNA binding"/>
    <property type="evidence" value="ECO:0007669"/>
    <property type="project" value="InterPro"/>
</dbReference>
<dbReference type="EMBL" id="KN837387">
    <property type="protein sequence ID" value="KIJ26020.1"/>
    <property type="molecule type" value="Genomic_DNA"/>
</dbReference>
<feature type="compositionally biased region" description="Acidic residues" evidence="1">
    <location>
        <begin position="66"/>
        <end position="76"/>
    </location>
</feature>
<evidence type="ECO:0000256" key="1">
    <source>
        <dbReference type="SAM" id="MobiDB-lite"/>
    </source>
</evidence>
<dbReference type="Proteomes" id="UP000054279">
    <property type="component" value="Unassembled WGS sequence"/>
</dbReference>
<feature type="non-terminal residue" evidence="2">
    <location>
        <position position="223"/>
    </location>
</feature>
<dbReference type="InterPro" id="IPR019416">
    <property type="entry name" value="NCBP3"/>
</dbReference>
<keyword evidence="3" id="KW-1185">Reference proteome</keyword>
<gene>
    <name evidence="2" type="ORF">M422DRAFT_785342</name>
</gene>
<reference evidence="2 3" key="1">
    <citation type="submission" date="2014-06" db="EMBL/GenBank/DDBJ databases">
        <title>Evolutionary Origins and Diversification of the Mycorrhizal Mutualists.</title>
        <authorList>
            <consortium name="DOE Joint Genome Institute"/>
            <consortium name="Mycorrhizal Genomics Consortium"/>
            <person name="Kohler A."/>
            <person name="Kuo A."/>
            <person name="Nagy L.G."/>
            <person name="Floudas D."/>
            <person name="Copeland A."/>
            <person name="Barry K.W."/>
            <person name="Cichocki N."/>
            <person name="Veneault-Fourrey C."/>
            <person name="LaButti K."/>
            <person name="Lindquist E.A."/>
            <person name="Lipzen A."/>
            <person name="Lundell T."/>
            <person name="Morin E."/>
            <person name="Murat C."/>
            <person name="Riley R."/>
            <person name="Ohm R."/>
            <person name="Sun H."/>
            <person name="Tunlid A."/>
            <person name="Henrissat B."/>
            <person name="Grigoriev I.V."/>
            <person name="Hibbett D.S."/>
            <person name="Martin F."/>
        </authorList>
    </citation>
    <scope>NUCLEOTIDE SEQUENCE [LARGE SCALE GENOMIC DNA]</scope>
    <source>
        <strain evidence="2 3">SS14</strain>
    </source>
</reference>
<protein>
    <submittedName>
        <fullName evidence="2">Uncharacterized protein</fullName>
    </submittedName>
</protein>
<dbReference type="HOGENOM" id="CLU_057731_0_0_1"/>
<evidence type="ECO:0000313" key="2">
    <source>
        <dbReference type="EMBL" id="KIJ26020.1"/>
    </source>
</evidence>
<organism evidence="2 3">
    <name type="scientific">Sphaerobolus stellatus (strain SS14)</name>
    <dbReference type="NCBI Taxonomy" id="990650"/>
    <lineage>
        <taxon>Eukaryota</taxon>
        <taxon>Fungi</taxon>
        <taxon>Dikarya</taxon>
        <taxon>Basidiomycota</taxon>
        <taxon>Agaricomycotina</taxon>
        <taxon>Agaricomycetes</taxon>
        <taxon>Phallomycetidae</taxon>
        <taxon>Geastrales</taxon>
        <taxon>Sphaerobolaceae</taxon>
        <taxon>Sphaerobolus</taxon>
    </lineage>
</organism>
<dbReference type="GO" id="GO:0000340">
    <property type="term" value="F:RNA 7-methylguanosine cap binding"/>
    <property type="evidence" value="ECO:0007669"/>
    <property type="project" value="InterPro"/>
</dbReference>
<feature type="region of interest" description="Disordered" evidence="1">
    <location>
        <begin position="61"/>
        <end position="80"/>
    </location>
</feature>
<feature type="region of interest" description="Disordered" evidence="1">
    <location>
        <begin position="192"/>
        <end position="223"/>
    </location>
</feature>
<dbReference type="Pfam" id="PF10309">
    <property type="entry name" value="NCBP3"/>
    <property type="match status" value="1"/>
</dbReference>
<evidence type="ECO:0000313" key="3">
    <source>
        <dbReference type="Proteomes" id="UP000054279"/>
    </source>
</evidence>
<proteinExistence type="predicted"/>
<feature type="compositionally biased region" description="Basic and acidic residues" evidence="1">
    <location>
        <begin position="212"/>
        <end position="223"/>
    </location>
</feature>
<name>A0A0C9ULA9_SPHS4</name>
<dbReference type="AlphaFoldDB" id="A0A0C9ULA9"/>
<accession>A0A0C9ULA9</accession>
<sequence length="223" mass="25102">MEEDNAYAEALSYAEDVPYEAQLDSTDIGEELGAEETALDLKKRIGKRIYLLEDALTKRRKHTDMEENAGVDEEDDLPRNTADLPYRPNALLLQGPPIAQLPTDRVFAYAVHFDAHPIGLEWVDDQTCILVFNSRKAAVHAWDALRRPAPGAKPEESAGMEMDEPELMFIPAHSLPMALYPIEERINTALGSKKSEDLKQPIQMRWALPSDQKARDAKSKSQF</sequence>